<evidence type="ECO:0000313" key="1">
    <source>
        <dbReference type="EMBL" id="PKI24069.1"/>
    </source>
</evidence>
<gene>
    <name evidence="1" type="ORF">CXB65_10475</name>
</gene>
<sequence>MVSRDCFFIAKDNALICWDFNNHKQYELSAEHAEKLISIIYGHPCNDPTDPTIKDLKRCEIITDRTTDENAWGWDILSRIFHIGTKNIPLDDQPTSTHQWANQYLEHCNEVLSEIPPAAADEPTAGIQLPTTSNASEFDKILGRRATVRNFHRSLIPIAELGQILHHTLGFIDSRALDHEEGGIEQFNKRRCSPSAGGLNATEGYVYIANVEGIAPGIYRYDPHMHQLYWRNPLPPRLGDLLSGQHFANDIPVGLFLTSRFDKLWWKYEHSRAYRMALIEIGHVAQTFQLAATACGMNTWLTGALNECLIEPLLNPINANEQVLFFVGCGYSDGSAIPDCLKSILKKTEAS</sequence>
<dbReference type="PANTHER" id="PTHR43745:SF2">
    <property type="entry name" value="NITROREDUCTASE MJ1384-RELATED"/>
    <property type="match status" value="1"/>
</dbReference>
<dbReference type="Proteomes" id="UP000233399">
    <property type="component" value="Unassembled WGS sequence"/>
</dbReference>
<organism evidence="1 2">
    <name type="scientific">Pseudomonas monteilii</name>
    <dbReference type="NCBI Taxonomy" id="76759"/>
    <lineage>
        <taxon>Bacteria</taxon>
        <taxon>Pseudomonadati</taxon>
        <taxon>Pseudomonadota</taxon>
        <taxon>Gammaproteobacteria</taxon>
        <taxon>Pseudomonadales</taxon>
        <taxon>Pseudomonadaceae</taxon>
        <taxon>Pseudomonas</taxon>
    </lineage>
</organism>
<reference evidence="1 2" key="1">
    <citation type="submission" date="2017-12" db="EMBL/GenBank/DDBJ databases">
        <title>Isolation and characterization of an aerobic denitrifying Pseudomonas monteilii CY06 from aquaculture ponds.</title>
        <authorList>
            <person name="Ma Q."/>
            <person name="Cai Y."/>
            <person name="He Z."/>
        </authorList>
    </citation>
    <scope>NUCLEOTIDE SEQUENCE [LARGE SCALE GENOMIC DNA]</scope>
    <source>
        <strain evidence="1 2">CY06</strain>
    </source>
</reference>
<accession>A0A2N1ITN2</accession>
<dbReference type="AlphaFoldDB" id="A0A2N1ITN2"/>
<dbReference type="Gene3D" id="3.40.109.10">
    <property type="entry name" value="NADH Oxidase"/>
    <property type="match status" value="1"/>
</dbReference>
<dbReference type="InterPro" id="IPR000415">
    <property type="entry name" value="Nitroreductase-like"/>
</dbReference>
<dbReference type="NCBIfam" id="TIGR03605">
    <property type="entry name" value="antibiot_sagB"/>
    <property type="match status" value="1"/>
</dbReference>
<dbReference type="InterPro" id="IPR020051">
    <property type="entry name" value="SagB-type_dehydrogenase"/>
</dbReference>
<dbReference type="Pfam" id="PF00881">
    <property type="entry name" value="Nitroreductase"/>
    <property type="match status" value="1"/>
</dbReference>
<protein>
    <submittedName>
        <fullName evidence="1">Uncharacterized protein</fullName>
    </submittedName>
</protein>
<evidence type="ECO:0000313" key="2">
    <source>
        <dbReference type="Proteomes" id="UP000233399"/>
    </source>
</evidence>
<dbReference type="PANTHER" id="PTHR43745">
    <property type="entry name" value="NITROREDUCTASE MJ1384-RELATED"/>
    <property type="match status" value="1"/>
</dbReference>
<dbReference type="InterPro" id="IPR052544">
    <property type="entry name" value="Bacteriocin_Proc_Enz"/>
</dbReference>
<proteinExistence type="predicted"/>
<dbReference type="InterPro" id="IPR029479">
    <property type="entry name" value="Nitroreductase"/>
</dbReference>
<dbReference type="GO" id="GO:0016491">
    <property type="term" value="F:oxidoreductase activity"/>
    <property type="evidence" value="ECO:0007669"/>
    <property type="project" value="InterPro"/>
</dbReference>
<dbReference type="CDD" id="cd02142">
    <property type="entry name" value="McbC_SagB-like_oxidoreductase"/>
    <property type="match status" value="1"/>
</dbReference>
<dbReference type="RefSeq" id="WP_101196287.1">
    <property type="nucleotide sequence ID" value="NZ_PJCG01000012.1"/>
</dbReference>
<dbReference type="EMBL" id="PJCG01000012">
    <property type="protein sequence ID" value="PKI24069.1"/>
    <property type="molecule type" value="Genomic_DNA"/>
</dbReference>
<dbReference type="SUPFAM" id="SSF55469">
    <property type="entry name" value="FMN-dependent nitroreductase-like"/>
    <property type="match status" value="1"/>
</dbReference>
<name>A0A2N1ITN2_9PSED</name>
<comment type="caution">
    <text evidence="1">The sequence shown here is derived from an EMBL/GenBank/DDBJ whole genome shotgun (WGS) entry which is preliminary data.</text>
</comment>